<name>A0A392V566_9FABA</name>
<feature type="non-terminal residue" evidence="1">
    <location>
        <position position="40"/>
    </location>
</feature>
<organism evidence="1 2">
    <name type="scientific">Trifolium medium</name>
    <dbReference type="NCBI Taxonomy" id="97028"/>
    <lineage>
        <taxon>Eukaryota</taxon>
        <taxon>Viridiplantae</taxon>
        <taxon>Streptophyta</taxon>
        <taxon>Embryophyta</taxon>
        <taxon>Tracheophyta</taxon>
        <taxon>Spermatophyta</taxon>
        <taxon>Magnoliopsida</taxon>
        <taxon>eudicotyledons</taxon>
        <taxon>Gunneridae</taxon>
        <taxon>Pentapetalae</taxon>
        <taxon>rosids</taxon>
        <taxon>fabids</taxon>
        <taxon>Fabales</taxon>
        <taxon>Fabaceae</taxon>
        <taxon>Papilionoideae</taxon>
        <taxon>50 kb inversion clade</taxon>
        <taxon>NPAAA clade</taxon>
        <taxon>Hologalegina</taxon>
        <taxon>IRL clade</taxon>
        <taxon>Trifolieae</taxon>
        <taxon>Trifolium</taxon>
    </lineage>
</organism>
<evidence type="ECO:0000313" key="2">
    <source>
        <dbReference type="Proteomes" id="UP000265520"/>
    </source>
</evidence>
<protein>
    <submittedName>
        <fullName evidence="1">Uncharacterized protein</fullName>
    </submittedName>
</protein>
<comment type="caution">
    <text evidence="1">The sequence shown here is derived from an EMBL/GenBank/DDBJ whole genome shotgun (WGS) entry which is preliminary data.</text>
</comment>
<evidence type="ECO:0000313" key="1">
    <source>
        <dbReference type="EMBL" id="MCI82081.1"/>
    </source>
</evidence>
<proteinExistence type="predicted"/>
<keyword evidence="2" id="KW-1185">Reference proteome</keyword>
<accession>A0A392V566</accession>
<dbReference type="AlphaFoldDB" id="A0A392V566"/>
<dbReference type="EMBL" id="LXQA011034445">
    <property type="protein sequence ID" value="MCI82081.1"/>
    <property type="molecule type" value="Genomic_DNA"/>
</dbReference>
<dbReference type="Proteomes" id="UP000265520">
    <property type="component" value="Unassembled WGS sequence"/>
</dbReference>
<sequence length="40" mass="4631">MQAVKRILRYLQDTMDYGVLYPSADDEKGKLVGYCDSDWS</sequence>
<reference evidence="1 2" key="1">
    <citation type="journal article" date="2018" name="Front. Plant Sci.">
        <title>Red Clover (Trifolium pratense) and Zigzag Clover (T. medium) - A Picture of Genomic Similarities and Differences.</title>
        <authorList>
            <person name="Dluhosova J."/>
            <person name="Istvanek J."/>
            <person name="Nedelnik J."/>
            <person name="Repkova J."/>
        </authorList>
    </citation>
    <scope>NUCLEOTIDE SEQUENCE [LARGE SCALE GENOMIC DNA]</scope>
    <source>
        <strain evidence="2">cv. 10/8</strain>
        <tissue evidence="1">Leaf</tissue>
    </source>
</reference>